<proteinExistence type="predicted"/>
<dbReference type="Proteomes" id="UP000499080">
    <property type="component" value="Unassembled WGS sequence"/>
</dbReference>
<evidence type="ECO:0000313" key="1">
    <source>
        <dbReference type="EMBL" id="GBM01694.1"/>
    </source>
</evidence>
<dbReference type="EMBL" id="BGPR01000172">
    <property type="protein sequence ID" value="GBM01694.1"/>
    <property type="molecule type" value="Genomic_DNA"/>
</dbReference>
<gene>
    <name evidence="1" type="ORF">AVEN_271943_1</name>
</gene>
<organism evidence="1 2">
    <name type="scientific">Araneus ventricosus</name>
    <name type="common">Orbweaver spider</name>
    <name type="synonym">Epeira ventricosa</name>
    <dbReference type="NCBI Taxonomy" id="182803"/>
    <lineage>
        <taxon>Eukaryota</taxon>
        <taxon>Metazoa</taxon>
        <taxon>Ecdysozoa</taxon>
        <taxon>Arthropoda</taxon>
        <taxon>Chelicerata</taxon>
        <taxon>Arachnida</taxon>
        <taxon>Araneae</taxon>
        <taxon>Araneomorphae</taxon>
        <taxon>Entelegynae</taxon>
        <taxon>Araneoidea</taxon>
        <taxon>Araneidae</taxon>
        <taxon>Araneus</taxon>
    </lineage>
</organism>
<keyword evidence="2" id="KW-1185">Reference proteome</keyword>
<accession>A0A4Y2CCH8</accession>
<sequence>MDLRREIHYRLCVKSENKTSRLEEEEILPNFKVRDFCKSADRRLPEFSLLLYKVCRRNKVSQKEMFDRMLDILMKYHPMRVFSMEEHFGRHYLREKLTEMTVYARKESNEEVVVLNHETVSMIISYLGVSDLLSVVKAFYNQNNSKFQMQETRKRKSYELSE</sequence>
<dbReference type="AlphaFoldDB" id="A0A4Y2CCH8"/>
<evidence type="ECO:0000313" key="2">
    <source>
        <dbReference type="Proteomes" id="UP000499080"/>
    </source>
</evidence>
<comment type="caution">
    <text evidence="1">The sequence shown here is derived from an EMBL/GenBank/DDBJ whole genome shotgun (WGS) entry which is preliminary data.</text>
</comment>
<reference evidence="1 2" key="1">
    <citation type="journal article" date="2019" name="Sci. Rep.">
        <title>Orb-weaving spider Araneus ventricosus genome elucidates the spidroin gene catalogue.</title>
        <authorList>
            <person name="Kono N."/>
            <person name="Nakamura H."/>
            <person name="Ohtoshi R."/>
            <person name="Moran D.A.P."/>
            <person name="Shinohara A."/>
            <person name="Yoshida Y."/>
            <person name="Fujiwara M."/>
            <person name="Mori M."/>
            <person name="Tomita M."/>
            <person name="Arakawa K."/>
        </authorList>
    </citation>
    <scope>NUCLEOTIDE SEQUENCE [LARGE SCALE GENOMIC DNA]</scope>
</reference>
<protein>
    <submittedName>
        <fullName evidence="1">Uncharacterized protein</fullName>
    </submittedName>
</protein>
<name>A0A4Y2CCH8_ARAVE</name>